<dbReference type="Proteomes" id="UP000654345">
    <property type="component" value="Unassembled WGS sequence"/>
</dbReference>
<organism evidence="1 2">
    <name type="scientific">Ktedonobacter robiniae</name>
    <dbReference type="NCBI Taxonomy" id="2778365"/>
    <lineage>
        <taxon>Bacteria</taxon>
        <taxon>Bacillati</taxon>
        <taxon>Chloroflexota</taxon>
        <taxon>Ktedonobacteria</taxon>
        <taxon>Ktedonobacterales</taxon>
        <taxon>Ktedonobacteraceae</taxon>
        <taxon>Ktedonobacter</taxon>
    </lineage>
</organism>
<sequence>MGAYFNKPDALYFLSVENSYTEIGGLMSTQIKWVPYQTAPSIPHVFETWG</sequence>
<evidence type="ECO:0000313" key="1">
    <source>
        <dbReference type="EMBL" id="GHO57791.1"/>
    </source>
</evidence>
<dbReference type="EMBL" id="BNJG01000002">
    <property type="protein sequence ID" value="GHO57791.1"/>
    <property type="molecule type" value="Genomic_DNA"/>
</dbReference>
<reference evidence="1 2" key="1">
    <citation type="journal article" date="2021" name="Int. J. Syst. Evol. Microbiol.">
        <title>Reticulibacter mediterranei gen. nov., sp. nov., within the new family Reticulibacteraceae fam. nov., and Ktedonospora formicarum gen. nov., sp. nov., Ktedonobacter robiniae sp. nov., Dictyobacter formicarum sp. nov. and Dictyobacter arantiisoli sp. nov., belonging to the class Ktedonobacteria.</title>
        <authorList>
            <person name="Yabe S."/>
            <person name="Zheng Y."/>
            <person name="Wang C.M."/>
            <person name="Sakai Y."/>
            <person name="Abe K."/>
            <person name="Yokota A."/>
            <person name="Donadio S."/>
            <person name="Cavaletti L."/>
            <person name="Monciardini P."/>
        </authorList>
    </citation>
    <scope>NUCLEOTIDE SEQUENCE [LARGE SCALE GENOMIC DNA]</scope>
    <source>
        <strain evidence="1 2">SOSP1-30</strain>
    </source>
</reference>
<protein>
    <submittedName>
        <fullName evidence="1">Uncharacterized protein</fullName>
    </submittedName>
</protein>
<proteinExistence type="predicted"/>
<accession>A0ABQ3UY55</accession>
<keyword evidence="2" id="KW-1185">Reference proteome</keyword>
<evidence type="ECO:0000313" key="2">
    <source>
        <dbReference type="Proteomes" id="UP000654345"/>
    </source>
</evidence>
<comment type="caution">
    <text evidence="1">The sequence shown here is derived from an EMBL/GenBank/DDBJ whole genome shotgun (WGS) entry which is preliminary data.</text>
</comment>
<name>A0ABQ3UY55_9CHLR</name>
<gene>
    <name evidence="1" type="ORF">KSB_62660</name>
</gene>